<comment type="caution">
    <text evidence="2">The sequence shown here is derived from an EMBL/GenBank/DDBJ whole genome shotgun (WGS) entry which is preliminary data.</text>
</comment>
<organism evidence="2 3">
    <name type="scientific">Alkaliphilus flagellatus</name>
    <dbReference type="NCBI Taxonomy" id="2841507"/>
    <lineage>
        <taxon>Bacteria</taxon>
        <taxon>Bacillati</taxon>
        <taxon>Bacillota</taxon>
        <taxon>Clostridia</taxon>
        <taxon>Peptostreptococcales</taxon>
        <taxon>Natronincolaceae</taxon>
        <taxon>Alkaliphilus</taxon>
    </lineage>
</organism>
<feature type="transmembrane region" description="Helical" evidence="1">
    <location>
        <begin position="101"/>
        <end position="119"/>
    </location>
</feature>
<sequence>MSEEQNNNNRTQHADGWGSLILRVILSAIVLSVAAFLTPGFTIRGIWAVLLAAVVISVVDYLIQRVTGLHASPFGRGFSGFIIAAIVLYGTQFLIPTMRVTMWGAILGAIAIGIIDMIIPGQTF</sequence>
<protein>
    <submittedName>
        <fullName evidence="2">Phage holin family protein</fullName>
    </submittedName>
</protein>
<evidence type="ECO:0000313" key="3">
    <source>
        <dbReference type="Proteomes" id="UP000779508"/>
    </source>
</evidence>
<evidence type="ECO:0000313" key="2">
    <source>
        <dbReference type="EMBL" id="MBU5677993.1"/>
    </source>
</evidence>
<name>A0ABS6G687_9FIRM</name>
<dbReference type="EMBL" id="JAHLQK010000007">
    <property type="protein sequence ID" value="MBU5677993.1"/>
    <property type="molecule type" value="Genomic_DNA"/>
</dbReference>
<dbReference type="Pfam" id="PF04020">
    <property type="entry name" value="Phage_holin_4_2"/>
    <property type="match status" value="1"/>
</dbReference>
<keyword evidence="1" id="KW-0472">Membrane</keyword>
<accession>A0ABS6G687</accession>
<dbReference type="RefSeq" id="WP_216419212.1">
    <property type="nucleotide sequence ID" value="NZ_JAHLQK010000007.1"/>
</dbReference>
<proteinExistence type="predicted"/>
<evidence type="ECO:0000256" key="1">
    <source>
        <dbReference type="SAM" id="Phobius"/>
    </source>
</evidence>
<dbReference type="Proteomes" id="UP000779508">
    <property type="component" value="Unassembled WGS sequence"/>
</dbReference>
<feature type="transmembrane region" description="Helical" evidence="1">
    <location>
        <begin position="20"/>
        <end position="39"/>
    </location>
</feature>
<feature type="transmembrane region" description="Helical" evidence="1">
    <location>
        <begin position="75"/>
        <end position="95"/>
    </location>
</feature>
<keyword evidence="1" id="KW-0812">Transmembrane</keyword>
<reference evidence="2 3" key="1">
    <citation type="submission" date="2021-06" db="EMBL/GenBank/DDBJ databases">
        <authorList>
            <person name="Sun Q."/>
            <person name="Li D."/>
        </authorList>
    </citation>
    <scope>NUCLEOTIDE SEQUENCE [LARGE SCALE GENOMIC DNA]</scope>
    <source>
        <strain evidence="2 3">MSJ-5</strain>
    </source>
</reference>
<dbReference type="PANTHER" id="PTHR37309">
    <property type="entry name" value="SLR0284 PROTEIN"/>
    <property type="match status" value="1"/>
</dbReference>
<gene>
    <name evidence="2" type="ORF">KQI88_16360</name>
</gene>
<keyword evidence="1" id="KW-1133">Transmembrane helix</keyword>
<dbReference type="PANTHER" id="PTHR37309:SF1">
    <property type="entry name" value="SLR0284 PROTEIN"/>
    <property type="match status" value="1"/>
</dbReference>
<keyword evidence="3" id="KW-1185">Reference proteome</keyword>
<feature type="transmembrane region" description="Helical" evidence="1">
    <location>
        <begin position="45"/>
        <end position="63"/>
    </location>
</feature>
<dbReference type="InterPro" id="IPR007165">
    <property type="entry name" value="Phage_holin_4_2"/>
</dbReference>